<keyword evidence="1" id="KW-0812">Transmembrane</keyword>
<dbReference type="Proteomes" id="UP000604661">
    <property type="component" value="Unassembled WGS sequence"/>
</dbReference>
<keyword evidence="1" id="KW-0472">Membrane</keyword>
<feature type="transmembrane region" description="Helical" evidence="1">
    <location>
        <begin position="20"/>
        <end position="40"/>
    </location>
</feature>
<protein>
    <submittedName>
        <fullName evidence="2">Uncharacterized protein</fullName>
    </submittedName>
</protein>
<keyword evidence="3" id="KW-1185">Reference proteome</keyword>
<reference evidence="2 3" key="1">
    <citation type="journal article" date="2020" name="ISME J.">
        <title>Comparative genomics reveals insights into cyanobacterial evolution and habitat adaptation.</title>
        <authorList>
            <person name="Chen M.Y."/>
            <person name="Teng W.K."/>
            <person name="Zhao L."/>
            <person name="Hu C.X."/>
            <person name="Zhou Y.K."/>
            <person name="Han B.P."/>
            <person name="Song L.R."/>
            <person name="Shu W.S."/>
        </authorList>
    </citation>
    <scope>NUCLEOTIDE SEQUENCE [LARGE SCALE GENOMIC DNA]</scope>
    <source>
        <strain evidence="2 3">FACHB-391</strain>
    </source>
</reference>
<evidence type="ECO:0000313" key="2">
    <source>
        <dbReference type="EMBL" id="MBD2564177.1"/>
    </source>
</evidence>
<name>A0ABR8F213_NOSLI</name>
<evidence type="ECO:0000256" key="1">
    <source>
        <dbReference type="SAM" id="Phobius"/>
    </source>
</evidence>
<gene>
    <name evidence="2" type="ORF">H6G95_26945</name>
</gene>
<evidence type="ECO:0000313" key="3">
    <source>
        <dbReference type="Proteomes" id="UP000604661"/>
    </source>
</evidence>
<proteinExistence type="predicted"/>
<dbReference type="EMBL" id="JACJTE010000044">
    <property type="protein sequence ID" value="MBD2564177.1"/>
    <property type="molecule type" value="Genomic_DNA"/>
</dbReference>
<sequence>MDWEDSSLPVVTIVTIVTQNILVFIYLMGAIALLMLLGYIKKDRIHQAF</sequence>
<comment type="caution">
    <text evidence="2">The sequence shown here is derived from an EMBL/GenBank/DDBJ whole genome shotgun (WGS) entry which is preliminary data.</text>
</comment>
<accession>A0ABR8F213</accession>
<keyword evidence="1" id="KW-1133">Transmembrane helix</keyword>
<organism evidence="2 3">
    <name type="scientific">Nostoc linckia FACHB-391</name>
    <dbReference type="NCBI Taxonomy" id="2692906"/>
    <lineage>
        <taxon>Bacteria</taxon>
        <taxon>Bacillati</taxon>
        <taxon>Cyanobacteriota</taxon>
        <taxon>Cyanophyceae</taxon>
        <taxon>Nostocales</taxon>
        <taxon>Nostocaceae</taxon>
        <taxon>Nostoc</taxon>
    </lineage>
</organism>